<organism evidence="1 2">
    <name type="scientific">Setaria italica</name>
    <name type="common">Foxtail millet</name>
    <name type="synonym">Panicum italicum</name>
    <dbReference type="NCBI Taxonomy" id="4555"/>
    <lineage>
        <taxon>Eukaryota</taxon>
        <taxon>Viridiplantae</taxon>
        <taxon>Streptophyta</taxon>
        <taxon>Embryophyta</taxon>
        <taxon>Tracheophyta</taxon>
        <taxon>Spermatophyta</taxon>
        <taxon>Magnoliopsida</taxon>
        <taxon>Liliopsida</taxon>
        <taxon>Poales</taxon>
        <taxon>Poaceae</taxon>
        <taxon>PACMAD clade</taxon>
        <taxon>Panicoideae</taxon>
        <taxon>Panicodae</taxon>
        <taxon>Paniceae</taxon>
        <taxon>Cenchrinae</taxon>
        <taxon>Setaria</taxon>
    </lineage>
</organism>
<reference evidence="2" key="1">
    <citation type="journal article" date="2012" name="Nat. Biotechnol.">
        <title>Reference genome sequence of the model plant Setaria.</title>
        <authorList>
            <person name="Bennetzen J.L."/>
            <person name="Schmutz J."/>
            <person name="Wang H."/>
            <person name="Percifield R."/>
            <person name="Hawkins J."/>
            <person name="Pontaroli A.C."/>
            <person name="Estep M."/>
            <person name="Feng L."/>
            <person name="Vaughn J.N."/>
            <person name="Grimwood J."/>
            <person name="Jenkins J."/>
            <person name="Barry K."/>
            <person name="Lindquist E."/>
            <person name="Hellsten U."/>
            <person name="Deshpande S."/>
            <person name="Wang X."/>
            <person name="Wu X."/>
            <person name="Mitros T."/>
            <person name="Triplett J."/>
            <person name="Yang X."/>
            <person name="Ye C.Y."/>
            <person name="Mauro-Herrera M."/>
            <person name="Wang L."/>
            <person name="Li P."/>
            <person name="Sharma M."/>
            <person name="Sharma R."/>
            <person name="Ronald P.C."/>
            <person name="Panaud O."/>
            <person name="Kellogg E.A."/>
            <person name="Brutnell T.P."/>
            <person name="Doust A.N."/>
            <person name="Tuskan G.A."/>
            <person name="Rokhsar D."/>
            <person name="Devos K.M."/>
        </authorList>
    </citation>
    <scope>NUCLEOTIDE SEQUENCE [LARGE SCALE GENOMIC DNA]</scope>
    <source>
        <strain evidence="2">cv. Yugu1</strain>
    </source>
</reference>
<evidence type="ECO:0000313" key="1">
    <source>
        <dbReference type="EnsemblPlants" id="KQK90404"/>
    </source>
</evidence>
<reference evidence="1" key="2">
    <citation type="submission" date="2018-08" db="UniProtKB">
        <authorList>
            <consortium name="EnsemblPlants"/>
        </authorList>
    </citation>
    <scope>IDENTIFICATION</scope>
    <source>
        <strain evidence="1">Yugu1</strain>
    </source>
</reference>
<protein>
    <submittedName>
        <fullName evidence="1">Uncharacterized protein</fullName>
    </submittedName>
</protein>
<dbReference type="InParanoid" id="K4AP75"/>
<accession>K4AP75</accession>
<keyword evidence="2" id="KW-1185">Reference proteome</keyword>
<evidence type="ECO:0000313" key="2">
    <source>
        <dbReference type="Proteomes" id="UP000004995"/>
    </source>
</evidence>
<dbReference type="EMBL" id="AGNK02005931">
    <property type="status" value="NOT_ANNOTATED_CDS"/>
    <property type="molecule type" value="Genomic_DNA"/>
</dbReference>
<proteinExistence type="predicted"/>
<dbReference type="Gramene" id="KQK90404">
    <property type="protein sequence ID" value="KQK90404"/>
    <property type="gene ID" value="SETIT_040723mg"/>
</dbReference>
<sequence length="31" mass="3257">MKRGSQSCSTCIIFKNSVGAQVAIESLGVEL</sequence>
<dbReference type="AlphaFoldDB" id="K4AP75"/>
<dbReference type="EnsemblPlants" id="KQK90404">
    <property type="protein sequence ID" value="KQK90404"/>
    <property type="gene ID" value="SETIT_040723mg"/>
</dbReference>
<dbReference type="HOGENOM" id="CLU_3400137_0_0_1"/>
<dbReference type="Proteomes" id="UP000004995">
    <property type="component" value="Unassembled WGS sequence"/>
</dbReference>
<name>K4AP75_SETIT</name>